<evidence type="ECO:0000313" key="8">
    <source>
        <dbReference type="Proteomes" id="UP001626550"/>
    </source>
</evidence>
<reference evidence="7 8" key="1">
    <citation type="submission" date="2024-11" db="EMBL/GenBank/DDBJ databases">
        <title>Adaptive evolution of stress response genes in parasites aligns with host niche diversity.</title>
        <authorList>
            <person name="Hahn C."/>
            <person name="Resl P."/>
        </authorList>
    </citation>
    <scope>NUCLEOTIDE SEQUENCE [LARGE SCALE GENOMIC DNA]</scope>
    <source>
        <strain evidence="7">EGGRZ-B1_66</strain>
        <tissue evidence="7">Body</tissue>
    </source>
</reference>
<dbReference type="GO" id="GO:0016020">
    <property type="term" value="C:membrane"/>
    <property type="evidence" value="ECO:0007669"/>
    <property type="project" value="UniProtKB-SubCell"/>
</dbReference>
<evidence type="ECO:0000256" key="2">
    <source>
        <dbReference type="ARBA" id="ARBA00005467"/>
    </source>
</evidence>
<protein>
    <recommendedName>
        <fullName evidence="6">Golgi apparatus membrane protein TVP23 homolog</fullName>
    </recommendedName>
</protein>
<keyword evidence="4 6" id="KW-1133">Transmembrane helix</keyword>
<proteinExistence type="inferred from homology"/>
<evidence type="ECO:0000256" key="3">
    <source>
        <dbReference type="ARBA" id="ARBA00022692"/>
    </source>
</evidence>
<name>A0ABD2Q580_9PLAT</name>
<dbReference type="Pfam" id="PF05832">
    <property type="entry name" value="DUF846"/>
    <property type="match status" value="1"/>
</dbReference>
<evidence type="ECO:0000256" key="1">
    <source>
        <dbReference type="ARBA" id="ARBA00004141"/>
    </source>
</evidence>
<dbReference type="PANTHER" id="PTHR13019:SF25">
    <property type="entry name" value="GOLGI APPARATUS MEMBRANE PROTEIN TVP23 HOMOLOG"/>
    <property type="match status" value="1"/>
</dbReference>
<feature type="transmembrane region" description="Helical" evidence="6">
    <location>
        <begin position="168"/>
        <end position="187"/>
    </location>
</feature>
<comment type="subcellular location">
    <subcellularLocation>
        <location evidence="1 6">Membrane</location>
        <topology evidence="1 6">Multi-pass membrane protein</topology>
    </subcellularLocation>
</comment>
<dbReference type="Proteomes" id="UP001626550">
    <property type="component" value="Unassembled WGS sequence"/>
</dbReference>
<feature type="transmembrane region" description="Helical" evidence="6">
    <location>
        <begin position="60"/>
        <end position="79"/>
    </location>
</feature>
<keyword evidence="8" id="KW-1185">Reference proteome</keyword>
<feature type="transmembrane region" description="Helical" evidence="6">
    <location>
        <begin position="36"/>
        <end position="54"/>
    </location>
</feature>
<dbReference type="AlphaFoldDB" id="A0ABD2Q580"/>
<sequence length="225" mass="25792">MNSQQDEVVLTLTEDLDDDNFGEEGRTKFKPSERRMVVVAHYIFRLAALFIYLFSTWFTSAFVVPFVLVTLCLAIDFWITKNISGRILVGLRWWNFIDKQGNSQWVFESRPISANMNANSPFTMTKRQLAEQHSIANQARLFWIGLAVSIVSWFIFILTALFSLKLKWALLSILAFCMNGANLYGYLRCRFKNNELSRISMMGSMVKQLFRGAATPAPSANVMQT</sequence>
<gene>
    <name evidence="7" type="primary">FAM18A</name>
    <name evidence="7" type="ORF">Ciccas_007003</name>
</gene>
<keyword evidence="3 6" id="KW-0812">Transmembrane</keyword>
<dbReference type="PANTHER" id="PTHR13019">
    <property type="entry name" value="GOLGI APPARATUS MEMBRANE PROTEIN TVP23"/>
    <property type="match status" value="1"/>
</dbReference>
<evidence type="ECO:0000313" key="7">
    <source>
        <dbReference type="EMBL" id="KAL3314377.1"/>
    </source>
</evidence>
<feature type="transmembrane region" description="Helical" evidence="6">
    <location>
        <begin position="141"/>
        <end position="162"/>
    </location>
</feature>
<comment type="caution">
    <text evidence="7">The sequence shown here is derived from an EMBL/GenBank/DDBJ whole genome shotgun (WGS) entry which is preliminary data.</text>
</comment>
<evidence type="ECO:0000256" key="6">
    <source>
        <dbReference type="RuleBase" id="RU361206"/>
    </source>
</evidence>
<evidence type="ECO:0000256" key="4">
    <source>
        <dbReference type="ARBA" id="ARBA00022989"/>
    </source>
</evidence>
<organism evidence="7 8">
    <name type="scientific">Cichlidogyrus casuarinus</name>
    <dbReference type="NCBI Taxonomy" id="1844966"/>
    <lineage>
        <taxon>Eukaryota</taxon>
        <taxon>Metazoa</taxon>
        <taxon>Spiralia</taxon>
        <taxon>Lophotrochozoa</taxon>
        <taxon>Platyhelminthes</taxon>
        <taxon>Monogenea</taxon>
        <taxon>Monopisthocotylea</taxon>
        <taxon>Dactylogyridea</taxon>
        <taxon>Ancyrocephalidae</taxon>
        <taxon>Cichlidogyrus</taxon>
    </lineage>
</organism>
<comment type="similarity">
    <text evidence="2 6">Belongs to the TVP23 family.</text>
</comment>
<keyword evidence="5 6" id="KW-0472">Membrane</keyword>
<dbReference type="InterPro" id="IPR008564">
    <property type="entry name" value="TVP23-like"/>
</dbReference>
<dbReference type="EMBL" id="JBJKFK010001017">
    <property type="protein sequence ID" value="KAL3314377.1"/>
    <property type="molecule type" value="Genomic_DNA"/>
</dbReference>
<accession>A0ABD2Q580</accession>
<evidence type="ECO:0000256" key="5">
    <source>
        <dbReference type="ARBA" id="ARBA00023136"/>
    </source>
</evidence>